<dbReference type="Gene3D" id="1.10.10.10">
    <property type="entry name" value="Winged helix-like DNA-binding domain superfamily/Winged helix DNA-binding domain"/>
    <property type="match status" value="1"/>
</dbReference>
<gene>
    <name evidence="5" type="ORF">ACFOZ7_15105</name>
</gene>
<dbReference type="InterPro" id="IPR036390">
    <property type="entry name" value="WH_DNA-bd_sf"/>
</dbReference>
<evidence type="ECO:0000259" key="4">
    <source>
        <dbReference type="PROSITE" id="PS51118"/>
    </source>
</evidence>
<comment type="caution">
    <text evidence="5">The sequence shown here is derived from an EMBL/GenBank/DDBJ whole genome shotgun (WGS) entry which is preliminary data.</text>
</comment>
<dbReference type="EMBL" id="JBHSDJ010000118">
    <property type="protein sequence ID" value="MFC4248241.1"/>
    <property type="molecule type" value="Genomic_DNA"/>
</dbReference>
<reference evidence="5 6" key="1">
    <citation type="journal article" date="2014" name="Int. J. Syst. Evol. Microbiol.">
        <title>Complete genome sequence of Corynebacterium casei LMG S-19264T (=DSM 44701T), isolated from a smear-ripened cheese.</title>
        <authorList>
            <consortium name="US DOE Joint Genome Institute (JGI-PGF)"/>
            <person name="Walter F."/>
            <person name="Albersmeier A."/>
            <person name="Kalinowski J."/>
            <person name="Ruckert C."/>
        </authorList>
    </citation>
    <scope>NUCLEOTIDE SEQUENCE [LARGE SCALE GENOMIC DNA]</scope>
    <source>
        <strain evidence="5 6">IBRC-M 10912</strain>
    </source>
</reference>
<dbReference type="PANTHER" id="PTHR33204:SF37">
    <property type="entry name" value="HTH-TYPE TRANSCRIPTIONAL REGULATOR YODB"/>
    <property type="match status" value="1"/>
</dbReference>
<dbReference type="Pfam" id="PF01638">
    <property type="entry name" value="HxlR"/>
    <property type="match status" value="1"/>
</dbReference>
<evidence type="ECO:0000256" key="2">
    <source>
        <dbReference type="ARBA" id="ARBA00023125"/>
    </source>
</evidence>
<protein>
    <submittedName>
        <fullName evidence="5">Winged helix-turn-helix transcriptional regulator</fullName>
    </submittedName>
</protein>
<evidence type="ECO:0000256" key="1">
    <source>
        <dbReference type="ARBA" id="ARBA00023015"/>
    </source>
</evidence>
<proteinExistence type="predicted"/>
<dbReference type="SUPFAM" id="SSF46785">
    <property type="entry name" value="Winged helix' DNA-binding domain"/>
    <property type="match status" value="1"/>
</dbReference>
<dbReference type="InterPro" id="IPR002577">
    <property type="entry name" value="HTH_HxlR"/>
</dbReference>
<dbReference type="GO" id="GO:0003677">
    <property type="term" value="F:DNA binding"/>
    <property type="evidence" value="ECO:0007669"/>
    <property type="project" value="UniProtKB-KW"/>
</dbReference>
<name>A0ABD5P1Q9_9EURY</name>
<dbReference type="GeneID" id="71855420"/>
<dbReference type="PROSITE" id="PS51118">
    <property type="entry name" value="HTH_HXLR"/>
    <property type="match status" value="1"/>
</dbReference>
<dbReference type="AlphaFoldDB" id="A0ABD5P1Q9"/>
<keyword evidence="3" id="KW-0804">Transcription</keyword>
<sequence>MSDTDWQATWHSLRELLGSKWSFHVLRLLRGGSYGFNEMQRELDGLTAAVLSRRLKELECHGLVDRSVEATTPPTTTYRLTDSGQEVTRLLSELEDLVDVRDCERDEASPCRGVREDACVTVADCCD</sequence>
<dbReference type="RefSeq" id="WP_246969526.1">
    <property type="nucleotide sequence ID" value="NZ_CP095397.1"/>
</dbReference>
<evidence type="ECO:0000256" key="3">
    <source>
        <dbReference type="ARBA" id="ARBA00023163"/>
    </source>
</evidence>
<evidence type="ECO:0000313" key="5">
    <source>
        <dbReference type="EMBL" id="MFC4248241.1"/>
    </source>
</evidence>
<keyword evidence="2" id="KW-0238">DNA-binding</keyword>
<keyword evidence="1" id="KW-0805">Transcription regulation</keyword>
<feature type="domain" description="HTH hxlR-type" evidence="4">
    <location>
        <begin position="8"/>
        <end position="106"/>
    </location>
</feature>
<organism evidence="5 6">
    <name type="scientific">Natribaculum luteum</name>
    <dbReference type="NCBI Taxonomy" id="1586232"/>
    <lineage>
        <taxon>Archaea</taxon>
        <taxon>Methanobacteriati</taxon>
        <taxon>Methanobacteriota</taxon>
        <taxon>Stenosarchaea group</taxon>
        <taxon>Halobacteria</taxon>
        <taxon>Halobacteriales</taxon>
        <taxon>Natrialbaceae</taxon>
        <taxon>Natribaculum</taxon>
    </lineage>
</organism>
<evidence type="ECO:0000313" key="6">
    <source>
        <dbReference type="Proteomes" id="UP001595821"/>
    </source>
</evidence>
<dbReference type="Proteomes" id="UP001595821">
    <property type="component" value="Unassembled WGS sequence"/>
</dbReference>
<dbReference type="InterPro" id="IPR036388">
    <property type="entry name" value="WH-like_DNA-bd_sf"/>
</dbReference>
<dbReference type="InterPro" id="IPR011991">
    <property type="entry name" value="ArsR-like_HTH"/>
</dbReference>
<dbReference type="PANTHER" id="PTHR33204">
    <property type="entry name" value="TRANSCRIPTIONAL REGULATOR, MARR FAMILY"/>
    <property type="match status" value="1"/>
</dbReference>
<dbReference type="CDD" id="cd00090">
    <property type="entry name" value="HTH_ARSR"/>
    <property type="match status" value="1"/>
</dbReference>
<accession>A0ABD5P1Q9</accession>